<dbReference type="EMBL" id="CABVQC010000065">
    <property type="protein sequence ID" value="VWC37087.1"/>
    <property type="molecule type" value="Genomic_DNA"/>
</dbReference>
<dbReference type="SUPFAM" id="SSF56349">
    <property type="entry name" value="DNA breaking-rejoining enzymes"/>
    <property type="match status" value="1"/>
</dbReference>
<sequence>MDTSIADAGRIVWRIKASRLQPDGDLTISWGDVIPARVGTKHQRHVLLSSAKALYLLMYGPTNPRRKSYSPTTLCQGFSRLRMIVRWMVARNLWRFSDIDADHLLEFFHGIKPRGSSPCETTVNRWIYEFSLMWELRGKYPYPIRVDIALLENEIRTRVRTRPARPWSALDDDVAFALIRDGLTWLDQFGIFVQEVVHDAWKESERSVGLRRWERRKRSKTFYSMVATDPRYLKLCDALTITAPVPQTLGLALSVTEGACVFLLLVLVGFRASELIALNVDCLATDGVDKDFPLVYLNGPAAKKRGAMRRWVAGDPVPRIVEYLARLTSFRISGNRRSEALLVQRPTGAPMFMHGRRLRRWTPTALMRRLRMFAAAGVRADAVQAASIHPHMLRKTFAQLAVKRDKSRLESVAAQLGHAYRSFTDDCYVRPDHELFRLLKEQDRLELARGLEQLLTCNSLGGKAASAIERIRSQAAEFRGRKSLTALVSNLIDKGVQLAPCDWGYCVYSKVHSACRGDDRGPNEIYRSPDVCGGCRNFVVTAEHRSWWEARVRDEEAFLARPGLPEQTRLLVDGRLRTSRNVLAQLVKKSQLVTNDDGCQ</sequence>
<reference evidence="3 4" key="1">
    <citation type="submission" date="2019-09" db="EMBL/GenBank/DDBJ databases">
        <authorList>
            <person name="Depoorter E."/>
        </authorList>
    </citation>
    <scope>NUCLEOTIDE SEQUENCE [LARGE SCALE GENOMIC DNA]</scope>
    <source>
        <strain evidence="3">LMG 13014</strain>
    </source>
</reference>
<dbReference type="AlphaFoldDB" id="A0A6P2RU28"/>
<evidence type="ECO:0000313" key="4">
    <source>
        <dbReference type="Proteomes" id="UP000494261"/>
    </source>
</evidence>
<dbReference type="InterPro" id="IPR013762">
    <property type="entry name" value="Integrase-like_cat_sf"/>
</dbReference>
<dbReference type="Proteomes" id="UP000494261">
    <property type="component" value="Unassembled WGS sequence"/>
</dbReference>
<feature type="domain" description="Tyr recombinase" evidence="2">
    <location>
        <begin position="234"/>
        <end position="441"/>
    </location>
</feature>
<dbReference type="GO" id="GO:0015074">
    <property type="term" value="P:DNA integration"/>
    <property type="evidence" value="ECO:0007669"/>
    <property type="project" value="InterPro"/>
</dbReference>
<dbReference type="Gene3D" id="1.10.443.10">
    <property type="entry name" value="Intergrase catalytic core"/>
    <property type="match status" value="1"/>
</dbReference>
<evidence type="ECO:0000256" key="1">
    <source>
        <dbReference type="ARBA" id="ARBA00023172"/>
    </source>
</evidence>
<dbReference type="GO" id="GO:0006310">
    <property type="term" value="P:DNA recombination"/>
    <property type="evidence" value="ECO:0007669"/>
    <property type="project" value="UniProtKB-KW"/>
</dbReference>
<gene>
    <name evidence="3" type="ORF">BLA13014_06617</name>
</gene>
<keyword evidence="1" id="KW-0233">DNA recombination</keyword>
<name>A0A6P2RU28_9BURK</name>
<dbReference type="InterPro" id="IPR011010">
    <property type="entry name" value="DNA_brk_join_enz"/>
</dbReference>
<organism evidence="3 4">
    <name type="scientific">Burkholderia aenigmatica</name>
    <dbReference type="NCBI Taxonomy" id="2015348"/>
    <lineage>
        <taxon>Bacteria</taxon>
        <taxon>Pseudomonadati</taxon>
        <taxon>Pseudomonadota</taxon>
        <taxon>Betaproteobacteria</taxon>
        <taxon>Burkholderiales</taxon>
        <taxon>Burkholderiaceae</taxon>
        <taxon>Burkholderia</taxon>
        <taxon>Burkholderia cepacia complex</taxon>
    </lineage>
</organism>
<evidence type="ECO:0000313" key="3">
    <source>
        <dbReference type="EMBL" id="VWC37087.1"/>
    </source>
</evidence>
<dbReference type="Pfam" id="PF00589">
    <property type="entry name" value="Phage_integrase"/>
    <property type="match status" value="1"/>
</dbReference>
<dbReference type="GO" id="GO:0003677">
    <property type="term" value="F:DNA binding"/>
    <property type="evidence" value="ECO:0007669"/>
    <property type="project" value="InterPro"/>
</dbReference>
<accession>A0A6P2RU28</accession>
<protein>
    <recommendedName>
        <fullName evidence="2">Tyr recombinase domain-containing protein</fullName>
    </recommendedName>
</protein>
<dbReference type="CDD" id="cd00397">
    <property type="entry name" value="DNA_BRE_C"/>
    <property type="match status" value="1"/>
</dbReference>
<dbReference type="PROSITE" id="PS51898">
    <property type="entry name" value="TYR_RECOMBINASE"/>
    <property type="match status" value="1"/>
</dbReference>
<proteinExistence type="predicted"/>
<evidence type="ECO:0000259" key="2">
    <source>
        <dbReference type="PROSITE" id="PS51898"/>
    </source>
</evidence>
<dbReference type="RefSeq" id="WP_407649941.1">
    <property type="nucleotide sequence ID" value="NZ_CABVQC010000065.1"/>
</dbReference>
<dbReference type="InterPro" id="IPR002104">
    <property type="entry name" value="Integrase_catalytic"/>
</dbReference>